<sequence>MELGVFGKYVDPKKIRLSPASFVRSGMDKKMIQQLTEYGQNLSAAGVNEIAIANVIALVITELQQKPVPEAYMGYALYNSDSTLYEQGKVILSKKARNKHEELIKKIAVPKDGYIETYLVNETSDDVWFDQFRILSTGPLIVQETHYDPWGVELSGLGYQYGGIKVNPYLYNGKEANGHLGVNLYDFGARLYDPSIGRWFVMDPMAEKMRSHSPYNYAFNNPLRYIDPDGMIPQVANVQATPQHSDSEDPTQNEVGTGQVGQDREDFLWSDGYGESSARNSTISSSSFYGSYQTKGGNVQNNTTGDPTIFVSKWITPTGFNNEDYYKTLKSTLVQNGFNSKLKIKDESIMGRLKAWWQGSPTATITIKNFNLSRDSFGAGGYARLGDPHSITEYNELSMQPKGRVLDTWKYVNASVHELGHGLFKFDHNSQGYTEDPNSIMDYRSAYVQGAGFNLSQQSIIRKSIWGN</sequence>
<dbReference type="PANTHER" id="PTHR32305:SF15">
    <property type="entry name" value="PROTEIN RHSA-RELATED"/>
    <property type="match status" value="1"/>
</dbReference>
<evidence type="ECO:0000313" key="2">
    <source>
        <dbReference type="EMBL" id="PZX56803.1"/>
    </source>
</evidence>
<dbReference type="Proteomes" id="UP000248882">
    <property type="component" value="Unassembled WGS sequence"/>
</dbReference>
<evidence type="ECO:0000313" key="3">
    <source>
        <dbReference type="Proteomes" id="UP000248882"/>
    </source>
</evidence>
<dbReference type="Gene3D" id="2.180.10.10">
    <property type="entry name" value="RHS repeat-associated core"/>
    <property type="match status" value="1"/>
</dbReference>
<dbReference type="EMBL" id="QKZT01000002">
    <property type="protein sequence ID" value="PZX56803.1"/>
    <property type="molecule type" value="Genomic_DNA"/>
</dbReference>
<keyword evidence="3" id="KW-1185">Reference proteome</keyword>
<dbReference type="PANTHER" id="PTHR32305">
    <property type="match status" value="1"/>
</dbReference>
<reference evidence="2 3" key="1">
    <citation type="submission" date="2018-06" db="EMBL/GenBank/DDBJ databases">
        <title>Genomic Encyclopedia of Archaeal and Bacterial Type Strains, Phase II (KMG-II): from individual species to whole genera.</title>
        <authorList>
            <person name="Goeker M."/>
        </authorList>
    </citation>
    <scope>NUCLEOTIDE SEQUENCE [LARGE SCALE GENOMIC DNA]</scope>
    <source>
        <strain evidence="2 3">DSM 19830</strain>
    </source>
</reference>
<feature type="compositionally biased region" description="Polar residues" evidence="1">
    <location>
        <begin position="239"/>
        <end position="256"/>
    </location>
</feature>
<organism evidence="2 3">
    <name type="scientific">Algoriphagus chordae</name>
    <dbReference type="NCBI Taxonomy" id="237019"/>
    <lineage>
        <taxon>Bacteria</taxon>
        <taxon>Pseudomonadati</taxon>
        <taxon>Bacteroidota</taxon>
        <taxon>Cytophagia</taxon>
        <taxon>Cytophagales</taxon>
        <taxon>Cyclobacteriaceae</taxon>
        <taxon>Algoriphagus</taxon>
    </lineage>
</organism>
<proteinExistence type="predicted"/>
<comment type="caution">
    <text evidence="2">The sequence shown here is derived from an EMBL/GenBank/DDBJ whole genome shotgun (WGS) entry which is preliminary data.</text>
</comment>
<protein>
    <submittedName>
        <fullName evidence="2">RHS repeat-associated protein</fullName>
    </submittedName>
</protein>
<dbReference type="AlphaFoldDB" id="A0A2W7R7H8"/>
<name>A0A2W7R7H8_9BACT</name>
<gene>
    <name evidence="2" type="ORF">LV85_00736</name>
</gene>
<feature type="region of interest" description="Disordered" evidence="1">
    <location>
        <begin position="239"/>
        <end position="261"/>
    </location>
</feature>
<dbReference type="InterPro" id="IPR022385">
    <property type="entry name" value="Rhs_assc_core"/>
</dbReference>
<dbReference type="NCBIfam" id="TIGR03696">
    <property type="entry name" value="Rhs_assc_core"/>
    <property type="match status" value="1"/>
</dbReference>
<dbReference type="InterPro" id="IPR050708">
    <property type="entry name" value="T6SS_VgrG/RHS"/>
</dbReference>
<accession>A0A2W7R7H8</accession>
<evidence type="ECO:0000256" key="1">
    <source>
        <dbReference type="SAM" id="MobiDB-lite"/>
    </source>
</evidence>